<evidence type="ECO:0000256" key="1">
    <source>
        <dbReference type="SAM" id="MobiDB-lite"/>
    </source>
</evidence>
<keyword evidence="2" id="KW-0812">Transmembrane</keyword>
<gene>
    <name evidence="3" type="ORF">NBR_LOCUS10645</name>
</gene>
<feature type="compositionally biased region" description="Polar residues" evidence="1">
    <location>
        <begin position="1"/>
        <end position="11"/>
    </location>
</feature>
<evidence type="ECO:0000313" key="3">
    <source>
        <dbReference type="EMBL" id="VDL74234.1"/>
    </source>
</evidence>
<name>A0A0N4Y449_NIPBR</name>
<keyword evidence="2" id="KW-1133">Transmembrane helix</keyword>
<keyword evidence="2" id="KW-0472">Membrane</keyword>
<feature type="region of interest" description="Disordered" evidence="1">
    <location>
        <begin position="1"/>
        <end position="92"/>
    </location>
</feature>
<feature type="compositionally biased region" description="Polar residues" evidence="1">
    <location>
        <begin position="72"/>
        <end position="88"/>
    </location>
</feature>
<feature type="transmembrane region" description="Helical" evidence="2">
    <location>
        <begin position="115"/>
        <end position="138"/>
    </location>
</feature>
<dbReference type="WBParaSite" id="NBR_0001064401-mRNA-1">
    <property type="protein sequence ID" value="NBR_0001064401-mRNA-1"/>
    <property type="gene ID" value="NBR_0001064401"/>
</dbReference>
<dbReference type="AlphaFoldDB" id="A0A0N4Y449"/>
<evidence type="ECO:0000313" key="4">
    <source>
        <dbReference type="Proteomes" id="UP000271162"/>
    </source>
</evidence>
<keyword evidence="4" id="KW-1185">Reference proteome</keyword>
<proteinExistence type="predicted"/>
<protein>
    <submittedName>
        <fullName evidence="5">GrBNV_gp95-like protein</fullName>
    </submittedName>
</protein>
<dbReference type="STRING" id="27835.A0A0N4Y449"/>
<accession>A0A0N4Y449</accession>
<reference evidence="5" key="1">
    <citation type="submission" date="2017-02" db="UniProtKB">
        <authorList>
            <consortium name="WormBaseParasite"/>
        </authorList>
    </citation>
    <scope>IDENTIFICATION</scope>
</reference>
<sequence length="149" mass="15801">MSTTAATSIVSNDGDPMPTAAKSEATASDDADALSTTSSDSGNGSLNNSSVHDSSTARTPPWPLENEPNDEPQASPSTSFNGESQPLIVSSVDESAEDDVLSSLHFPHLSTTDRLLNLLFVIVLIIMIICAVLSIHFLQLSEQYHSTLR</sequence>
<feature type="compositionally biased region" description="Low complexity" evidence="1">
    <location>
        <begin position="33"/>
        <end position="50"/>
    </location>
</feature>
<evidence type="ECO:0000256" key="2">
    <source>
        <dbReference type="SAM" id="Phobius"/>
    </source>
</evidence>
<dbReference type="EMBL" id="UYSL01020358">
    <property type="protein sequence ID" value="VDL74234.1"/>
    <property type="molecule type" value="Genomic_DNA"/>
</dbReference>
<dbReference type="Proteomes" id="UP000271162">
    <property type="component" value="Unassembled WGS sequence"/>
</dbReference>
<evidence type="ECO:0000313" key="5">
    <source>
        <dbReference type="WBParaSite" id="NBR_0001064401-mRNA-1"/>
    </source>
</evidence>
<reference evidence="3 4" key="2">
    <citation type="submission" date="2018-11" db="EMBL/GenBank/DDBJ databases">
        <authorList>
            <consortium name="Pathogen Informatics"/>
        </authorList>
    </citation>
    <scope>NUCLEOTIDE SEQUENCE [LARGE SCALE GENOMIC DNA]</scope>
</reference>
<organism evidence="5">
    <name type="scientific">Nippostrongylus brasiliensis</name>
    <name type="common">Rat hookworm</name>
    <dbReference type="NCBI Taxonomy" id="27835"/>
    <lineage>
        <taxon>Eukaryota</taxon>
        <taxon>Metazoa</taxon>
        <taxon>Ecdysozoa</taxon>
        <taxon>Nematoda</taxon>
        <taxon>Chromadorea</taxon>
        <taxon>Rhabditida</taxon>
        <taxon>Rhabditina</taxon>
        <taxon>Rhabditomorpha</taxon>
        <taxon>Strongyloidea</taxon>
        <taxon>Heligmosomidae</taxon>
        <taxon>Nippostrongylus</taxon>
    </lineage>
</organism>